<dbReference type="RefSeq" id="WP_007022618.1">
    <property type="nucleotide sequence ID" value="NZ_CH724127.1"/>
</dbReference>
<proteinExistence type="predicted"/>
<keyword evidence="3" id="KW-1185">Reference proteome</keyword>
<sequence length="114" mass="13081">MKTIQKHTLLTDDKIQTITLKQGFRIVRVEYLVTEKVISLWVESPLRADIPAVQKSFVVKKTNQTVPEDYAHIHTAIDLLKPEAFHLFEVSSDQEHTLASLPEWKADNFDPRAA</sequence>
<protein>
    <recommendedName>
        <fullName evidence="1">DUF7352 domain-containing protein</fullName>
    </recommendedName>
</protein>
<dbReference type="Pfam" id="PF24043">
    <property type="entry name" value="DUF7352"/>
    <property type="match status" value="1"/>
</dbReference>
<evidence type="ECO:0000313" key="3">
    <source>
        <dbReference type="Proteomes" id="UP000002171"/>
    </source>
</evidence>
<organism evidence="2 3">
    <name type="scientific">Neptuniibacter caesariensis</name>
    <dbReference type="NCBI Taxonomy" id="207954"/>
    <lineage>
        <taxon>Bacteria</taxon>
        <taxon>Pseudomonadati</taxon>
        <taxon>Pseudomonadota</taxon>
        <taxon>Gammaproteobacteria</taxon>
        <taxon>Oceanospirillales</taxon>
        <taxon>Oceanospirillaceae</taxon>
        <taxon>Neptuniibacter</taxon>
    </lineage>
</organism>
<evidence type="ECO:0000313" key="2">
    <source>
        <dbReference type="EMBL" id="EAR61883.1"/>
    </source>
</evidence>
<evidence type="ECO:0000259" key="1">
    <source>
        <dbReference type="Pfam" id="PF24043"/>
    </source>
</evidence>
<comment type="caution">
    <text evidence="2">The sequence shown here is derived from an EMBL/GenBank/DDBJ whole genome shotgun (WGS) entry which is preliminary data.</text>
</comment>
<accession>A0A7U8C5I7</accession>
<dbReference type="EMBL" id="AAOW01000005">
    <property type="protein sequence ID" value="EAR61883.1"/>
    <property type="molecule type" value="Genomic_DNA"/>
</dbReference>
<reference evidence="2 3" key="1">
    <citation type="submission" date="2006-02" db="EMBL/GenBank/DDBJ databases">
        <authorList>
            <person name="Pinhassi J."/>
            <person name="Pedros-Alio C."/>
            <person name="Ferriera S."/>
            <person name="Johnson J."/>
            <person name="Kravitz S."/>
            <person name="Halpern A."/>
            <person name="Remington K."/>
            <person name="Beeson K."/>
            <person name="Tran B."/>
            <person name="Rogers Y.-H."/>
            <person name="Friedman R."/>
            <person name="Venter J.C."/>
        </authorList>
    </citation>
    <scope>NUCLEOTIDE SEQUENCE [LARGE SCALE GENOMIC DNA]</scope>
    <source>
        <strain evidence="2 3">MED92</strain>
    </source>
</reference>
<gene>
    <name evidence="2" type="ORF">MED92_03008</name>
</gene>
<name>A0A7U8C5I7_NEPCE</name>
<feature type="domain" description="DUF7352" evidence="1">
    <location>
        <begin position="1"/>
        <end position="96"/>
    </location>
</feature>
<dbReference type="Proteomes" id="UP000002171">
    <property type="component" value="Unassembled WGS sequence"/>
</dbReference>
<dbReference type="InterPro" id="IPR055776">
    <property type="entry name" value="DUF7352"/>
</dbReference>
<dbReference type="AlphaFoldDB" id="A0A7U8C5I7"/>